<evidence type="ECO:0000256" key="1">
    <source>
        <dbReference type="SAM" id="SignalP"/>
    </source>
</evidence>
<dbReference type="RefSeq" id="WP_008585267.1">
    <property type="nucleotide sequence ID" value="NZ_CP007035.1"/>
</dbReference>
<protein>
    <recommendedName>
        <fullName evidence="2">DUF4822 domain-containing protein</fullName>
    </recommendedName>
</protein>
<dbReference type="KEGG" id="nso:NIASO_06365"/>
<dbReference type="eggNOG" id="ENOG5032VDI">
    <property type="taxonomic scope" value="Bacteria"/>
</dbReference>
<gene>
    <name evidence="3" type="ORF">NIASO_06365</name>
</gene>
<dbReference type="Pfam" id="PF16103">
    <property type="entry name" value="DUF4822"/>
    <property type="match status" value="1"/>
</dbReference>
<dbReference type="Proteomes" id="UP000003586">
    <property type="component" value="Chromosome"/>
</dbReference>
<evidence type="ECO:0000259" key="2">
    <source>
        <dbReference type="Pfam" id="PF16103"/>
    </source>
</evidence>
<organism evidence="3 4">
    <name type="scientific">Niabella soli DSM 19437</name>
    <dbReference type="NCBI Taxonomy" id="929713"/>
    <lineage>
        <taxon>Bacteria</taxon>
        <taxon>Pseudomonadati</taxon>
        <taxon>Bacteroidota</taxon>
        <taxon>Chitinophagia</taxon>
        <taxon>Chitinophagales</taxon>
        <taxon>Chitinophagaceae</taxon>
        <taxon>Niabella</taxon>
    </lineage>
</organism>
<accession>W0F0A8</accession>
<keyword evidence="1" id="KW-0732">Signal</keyword>
<dbReference type="AlphaFoldDB" id="W0F0A8"/>
<proteinExistence type="predicted"/>
<feature type="domain" description="DUF4822" evidence="2">
    <location>
        <begin position="37"/>
        <end position="158"/>
    </location>
</feature>
<feature type="chain" id="PRO_5004788171" description="DUF4822 domain-containing protein" evidence="1">
    <location>
        <begin position="22"/>
        <end position="160"/>
    </location>
</feature>
<evidence type="ECO:0000313" key="3">
    <source>
        <dbReference type="EMBL" id="AHF14884.1"/>
    </source>
</evidence>
<dbReference type="OrthoDB" id="6455006at2"/>
<dbReference type="Gene3D" id="2.40.128.540">
    <property type="entry name" value="Domain of unknown function DUF4822"/>
    <property type="match status" value="1"/>
</dbReference>
<evidence type="ECO:0000313" key="4">
    <source>
        <dbReference type="Proteomes" id="UP000003586"/>
    </source>
</evidence>
<name>W0F0A8_9BACT</name>
<dbReference type="EMBL" id="CP007035">
    <property type="protein sequence ID" value="AHF14884.1"/>
    <property type="molecule type" value="Genomic_DNA"/>
</dbReference>
<feature type="signal peptide" evidence="1">
    <location>
        <begin position="1"/>
        <end position="21"/>
    </location>
</feature>
<dbReference type="HOGENOM" id="CLU_139116_0_0_10"/>
<reference evidence="3 4" key="1">
    <citation type="submission" date="2013-12" db="EMBL/GenBank/DDBJ databases">
        <authorList>
            <consortium name="DOE Joint Genome Institute"/>
            <person name="Eisen J."/>
            <person name="Huntemann M."/>
            <person name="Han J."/>
            <person name="Chen A."/>
            <person name="Kyrpides N."/>
            <person name="Mavromatis K."/>
            <person name="Markowitz V."/>
            <person name="Palaniappan K."/>
            <person name="Ivanova N."/>
            <person name="Schaumberg A."/>
            <person name="Pati A."/>
            <person name="Liolios K."/>
            <person name="Nordberg H.P."/>
            <person name="Cantor M.N."/>
            <person name="Hua S.X."/>
            <person name="Woyke T."/>
        </authorList>
    </citation>
    <scope>NUCLEOTIDE SEQUENCE [LARGE SCALE GENOMIC DNA]</scope>
    <source>
        <strain evidence="4">DSM 19437</strain>
    </source>
</reference>
<dbReference type="PROSITE" id="PS51257">
    <property type="entry name" value="PROKAR_LIPOPROTEIN"/>
    <property type="match status" value="1"/>
</dbReference>
<keyword evidence="4" id="KW-1185">Reference proteome</keyword>
<dbReference type="InterPro" id="IPR032247">
    <property type="entry name" value="DUF4822"/>
</dbReference>
<sequence length="160" mass="17907">MKRTTTFSFLIASAMLLGVFASCTKDNSPVEPPMTPSQILSSTAWETTSGRDAEGKTLPITDPNVTNFVGFAYFKSDSTFTMYNLDDSPKMHGDWWLSEDGKTRTIVAKDNNGTVLFTRVVDMVVLTTKEFTYRVYPDATNKAVYYDIIHTPTNHPEPTK</sequence>